<protein>
    <submittedName>
        <fullName evidence="1">Uncharacterized protein</fullName>
    </submittedName>
</protein>
<name>A0AAD6Q8M5_9ROSI</name>
<gene>
    <name evidence="1" type="ORF">NC653_025976</name>
</gene>
<comment type="caution">
    <text evidence="1">The sequence shown here is derived from an EMBL/GenBank/DDBJ whole genome shotgun (WGS) entry which is preliminary data.</text>
</comment>
<keyword evidence="2" id="KW-1185">Reference proteome</keyword>
<proteinExistence type="predicted"/>
<dbReference type="EMBL" id="JAQIZT010000010">
    <property type="protein sequence ID" value="KAJ6983016.1"/>
    <property type="molecule type" value="Genomic_DNA"/>
</dbReference>
<dbReference type="AlphaFoldDB" id="A0AAD6Q8M5"/>
<dbReference type="Proteomes" id="UP001164929">
    <property type="component" value="Chromosome 10"/>
</dbReference>
<reference evidence="1" key="1">
    <citation type="journal article" date="2023" name="Mol. Ecol. Resour.">
        <title>Chromosome-level genome assembly of a triploid poplar Populus alba 'Berolinensis'.</title>
        <authorList>
            <person name="Chen S."/>
            <person name="Yu Y."/>
            <person name="Wang X."/>
            <person name="Wang S."/>
            <person name="Zhang T."/>
            <person name="Zhou Y."/>
            <person name="He R."/>
            <person name="Meng N."/>
            <person name="Wang Y."/>
            <person name="Liu W."/>
            <person name="Liu Z."/>
            <person name="Liu J."/>
            <person name="Guo Q."/>
            <person name="Huang H."/>
            <person name="Sederoff R.R."/>
            <person name="Wang G."/>
            <person name="Qu G."/>
            <person name="Chen S."/>
        </authorList>
    </citation>
    <scope>NUCLEOTIDE SEQUENCE</scope>
    <source>
        <strain evidence="1">SC-2020</strain>
    </source>
</reference>
<sequence>MSQLDETGFCSLQARPFRFLTLLATSPNSLNRNQLRDRQFLLQSYLQQNSY</sequence>
<organism evidence="1 2">
    <name type="scientific">Populus alba x Populus x berolinensis</name>
    <dbReference type="NCBI Taxonomy" id="444605"/>
    <lineage>
        <taxon>Eukaryota</taxon>
        <taxon>Viridiplantae</taxon>
        <taxon>Streptophyta</taxon>
        <taxon>Embryophyta</taxon>
        <taxon>Tracheophyta</taxon>
        <taxon>Spermatophyta</taxon>
        <taxon>Magnoliopsida</taxon>
        <taxon>eudicotyledons</taxon>
        <taxon>Gunneridae</taxon>
        <taxon>Pentapetalae</taxon>
        <taxon>rosids</taxon>
        <taxon>fabids</taxon>
        <taxon>Malpighiales</taxon>
        <taxon>Salicaceae</taxon>
        <taxon>Saliceae</taxon>
        <taxon>Populus</taxon>
    </lineage>
</organism>
<evidence type="ECO:0000313" key="2">
    <source>
        <dbReference type="Proteomes" id="UP001164929"/>
    </source>
</evidence>
<accession>A0AAD6Q8M5</accession>
<evidence type="ECO:0000313" key="1">
    <source>
        <dbReference type="EMBL" id="KAJ6983016.1"/>
    </source>
</evidence>